<evidence type="ECO:0000256" key="15">
    <source>
        <dbReference type="PROSITE-ProRule" id="PRU00134"/>
    </source>
</evidence>
<keyword evidence="7 14" id="KW-0479">Metal-binding</keyword>
<gene>
    <name evidence="18" type="primary">ZMYND10</name>
</gene>
<evidence type="ECO:0000256" key="14">
    <source>
        <dbReference type="PIRNR" id="PIRNR037948"/>
    </source>
</evidence>
<dbReference type="OrthoDB" id="432970at2759"/>
<sequence>MDAVPVSVLLPGEAEGMVRNLHVFPLQEIGSKGWFKQHEYIEKLNMQAILNASASQEEFIKEFLGTYGKIPILIHELICVEVWKQKVFSRICQLQDFKPKSTFPIYIVMHHEATIINLLETVFYHQDVCESAEDTVMDLIDYCHRKLTLLVARISTDTLTEDRLIPGELSVPSSLQELKLQAEALEFDIALKAMVVLRYITDNIDSLPLSALNRLLTTHNVPCLLVQMIEHHPWRRYEKGQLKKYENGRWYPVLPEDYLKINKLDGQVWIALYNLLLRTECQQKYNFNNFNKDQLLKLRGFLTDVLIDQLPNLVELKHFLGHLSLSVPAPSKKDLVLEQIPEIWDRILRENSGKWKAIAKHQMEQVFNPSEEDLRHQAHQWAETYNMNVMESLMSEKPKCGFCGSEATKRCSRCQNEWYCTRECQVKQWQKHKKACELMAEAMKNAKEELKMKP</sequence>
<evidence type="ECO:0000256" key="7">
    <source>
        <dbReference type="ARBA" id="ARBA00022723"/>
    </source>
</evidence>
<feature type="domain" description="MYND-type" evidence="16">
    <location>
        <begin position="400"/>
        <end position="436"/>
    </location>
</feature>
<organism evidence="17 18">
    <name type="scientific">Geotrypetes seraphini</name>
    <name type="common">Gaboon caecilian</name>
    <name type="synonym">Caecilia seraphini</name>
    <dbReference type="NCBI Taxonomy" id="260995"/>
    <lineage>
        <taxon>Eukaryota</taxon>
        <taxon>Metazoa</taxon>
        <taxon>Chordata</taxon>
        <taxon>Craniata</taxon>
        <taxon>Vertebrata</taxon>
        <taxon>Euteleostomi</taxon>
        <taxon>Amphibia</taxon>
        <taxon>Gymnophiona</taxon>
        <taxon>Geotrypetes</taxon>
    </lineage>
</organism>
<keyword evidence="17" id="KW-1185">Reference proteome</keyword>
<evidence type="ECO:0000313" key="18">
    <source>
        <dbReference type="RefSeq" id="XP_033781614.1"/>
    </source>
</evidence>
<dbReference type="GO" id="GO:0008270">
    <property type="term" value="F:zinc ion binding"/>
    <property type="evidence" value="ECO:0007669"/>
    <property type="project" value="UniProtKB-KW"/>
</dbReference>
<keyword evidence="6 14" id="KW-0963">Cytoplasm</keyword>
<dbReference type="InterPro" id="IPR017333">
    <property type="entry name" value="UCP037948_Znf-MYND"/>
</dbReference>
<dbReference type="PANTHER" id="PTHR13244">
    <property type="entry name" value="ZINC FINGER MYND DOMAIN CONTAINING PROTEIN 10"/>
    <property type="match status" value="1"/>
</dbReference>
<accession>A0A6P8PCR0</accession>
<dbReference type="FunCoup" id="A0A6P8PCR0">
    <property type="interactions" value="30"/>
</dbReference>
<dbReference type="CTD" id="51364"/>
<evidence type="ECO:0000256" key="6">
    <source>
        <dbReference type="ARBA" id="ARBA00022490"/>
    </source>
</evidence>
<evidence type="ECO:0000259" key="16">
    <source>
        <dbReference type="PROSITE" id="PS50865"/>
    </source>
</evidence>
<dbReference type="InParanoid" id="A0A6P8PCR0"/>
<dbReference type="PANTHER" id="PTHR13244:SF7">
    <property type="entry name" value="ZINC FINGER MYND DOMAIN-CONTAINING PROTEIN 10"/>
    <property type="match status" value="1"/>
</dbReference>
<dbReference type="InterPro" id="IPR052298">
    <property type="entry name" value="ZMYND10"/>
</dbReference>
<comment type="function">
    <text evidence="13 14">Plays a role in axonemal structure organization and motility. Involved in axonemal pre-assembly of inner and outer dynein arms (IDA and ODA, respectively) for proper axoneme building for cilia motility. May act by indirectly regulating transcription of dynein proteins.</text>
</comment>
<comment type="similarity">
    <text evidence="3 14">Belongs to the ZMYND10 family.</text>
</comment>
<name>A0A6P8PCR0_GEOSA</name>
<evidence type="ECO:0000256" key="12">
    <source>
        <dbReference type="ARBA" id="ARBA00024190"/>
    </source>
</evidence>
<evidence type="ECO:0000256" key="11">
    <source>
        <dbReference type="ARBA" id="ARBA00023212"/>
    </source>
</evidence>
<dbReference type="GeneID" id="117351041"/>
<dbReference type="Pfam" id="PF01753">
    <property type="entry name" value="zf-MYND"/>
    <property type="match status" value="1"/>
</dbReference>
<comment type="subcellular location">
    <subcellularLocation>
        <location evidence="1">Apical cell membrane</location>
    </subcellularLocation>
    <subcellularLocation>
        <location evidence="2">Cytoplasm</location>
        <location evidence="2">Cytoskeleton</location>
        <location evidence="2">Microtubule organizing center</location>
        <location evidence="2">Centrosome</location>
        <location evidence="2">Centriolar satellite</location>
    </subcellularLocation>
    <subcellularLocation>
        <location evidence="12">Dynein axonemal particle</location>
    </subcellularLocation>
</comment>
<evidence type="ECO:0000256" key="1">
    <source>
        <dbReference type="ARBA" id="ARBA00004221"/>
    </source>
</evidence>
<dbReference type="InterPro" id="IPR002893">
    <property type="entry name" value="Znf_MYND"/>
</dbReference>
<dbReference type="Gene3D" id="6.10.140.2220">
    <property type="match status" value="1"/>
</dbReference>
<keyword evidence="8 15" id="KW-0863">Zinc-finger</keyword>
<dbReference type="KEGG" id="gsh:117351041"/>
<dbReference type="PIRSF" id="PIRSF037948">
    <property type="entry name" value="UCP037948_Znf_MYND10"/>
    <property type="match status" value="1"/>
</dbReference>
<reference evidence="18" key="1">
    <citation type="submission" date="2025-08" db="UniProtKB">
        <authorList>
            <consortium name="RefSeq"/>
        </authorList>
    </citation>
    <scope>IDENTIFICATION</scope>
</reference>
<evidence type="ECO:0000256" key="13">
    <source>
        <dbReference type="ARBA" id="ARBA00045527"/>
    </source>
</evidence>
<evidence type="ECO:0000256" key="10">
    <source>
        <dbReference type="ARBA" id="ARBA00023136"/>
    </source>
</evidence>
<keyword evidence="11" id="KW-0206">Cytoskeleton</keyword>
<evidence type="ECO:0000256" key="9">
    <source>
        <dbReference type="ARBA" id="ARBA00022833"/>
    </source>
</evidence>
<evidence type="ECO:0000256" key="3">
    <source>
        <dbReference type="ARBA" id="ARBA00005373"/>
    </source>
</evidence>
<dbReference type="Proteomes" id="UP000515159">
    <property type="component" value="Chromosome 17"/>
</dbReference>
<evidence type="ECO:0000256" key="2">
    <source>
        <dbReference type="ARBA" id="ARBA00004607"/>
    </source>
</evidence>
<dbReference type="SUPFAM" id="SSF144232">
    <property type="entry name" value="HIT/MYND zinc finger-like"/>
    <property type="match status" value="1"/>
</dbReference>
<dbReference type="GO" id="GO:0016324">
    <property type="term" value="C:apical plasma membrane"/>
    <property type="evidence" value="ECO:0007669"/>
    <property type="project" value="UniProtKB-SubCell"/>
</dbReference>
<keyword evidence="10" id="KW-0472">Membrane</keyword>
<dbReference type="GO" id="GO:0120293">
    <property type="term" value="C:dynein axonemal particle"/>
    <property type="evidence" value="ECO:0007669"/>
    <property type="project" value="UniProtKB-SubCell"/>
</dbReference>
<dbReference type="AlphaFoldDB" id="A0A6P8PCR0"/>
<evidence type="ECO:0000256" key="5">
    <source>
        <dbReference type="ARBA" id="ARBA00022475"/>
    </source>
</evidence>
<protein>
    <recommendedName>
        <fullName evidence="4 14">Zinc finger MYND domain-containing protein 10</fullName>
    </recommendedName>
</protein>
<evidence type="ECO:0000256" key="4">
    <source>
        <dbReference type="ARBA" id="ARBA00016317"/>
    </source>
</evidence>
<dbReference type="GO" id="GO:0044458">
    <property type="term" value="P:motile cilium assembly"/>
    <property type="evidence" value="ECO:0007669"/>
    <property type="project" value="TreeGrafter"/>
</dbReference>
<dbReference type="GO" id="GO:0036158">
    <property type="term" value="P:outer dynein arm assembly"/>
    <property type="evidence" value="ECO:0007669"/>
    <property type="project" value="UniProtKB-UniRule"/>
</dbReference>
<evidence type="ECO:0000313" key="17">
    <source>
        <dbReference type="Proteomes" id="UP000515159"/>
    </source>
</evidence>
<dbReference type="FunFam" id="6.10.140.2220:FF:000009">
    <property type="entry name" value="Zinc finger MYND domain-containing protein 10"/>
    <property type="match status" value="1"/>
</dbReference>
<dbReference type="PROSITE" id="PS50865">
    <property type="entry name" value="ZF_MYND_2"/>
    <property type="match status" value="1"/>
</dbReference>
<dbReference type="GO" id="GO:0036159">
    <property type="term" value="P:inner dynein arm assembly"/>
    <property type="evidence" value="ECO:0007669"/>
    <property type="project" value="TreeGrafter"/>
</dbReference>
<proteinExistence type="inferred from homology"/>
<keyword evidence="9 14" id="KW-0862">Zinc</keyword>
<dbReference type="GO" id="GO:0034451">
    <property type="term" value="C:centriolar satellite"/>
    <property type="evidence" value="ECO:0007669"/>
    <property type="project" value="UniProtKB-SubCell"/>
</dbReference>
<keyword evidence="5" id="KW-1003">Cell membrane</keyword>
<dbReference type="RefSeq" id="XP_033781614.1">
    <property type="nucleotide sequence ID" value="XM_033925723.1"/>
</dbReference>
<dbReference type="PROSITE" id="PS01360">
    <property type="entry name" value="ZF_MYND_1"/>
    <property type="match status" value="1"/>
</dbReference>
<evidence type="ECO:0000256" key="8">
    <source>
        <dbReference type="ARBA" id="ARBA00022771"/>
    </source>
</evidence>